<evidence type="ECO:0000259" key="16">
    <source>
        <dbReference type="SMART" id="SM00904"/>
    </source>
</evidence>
<evidence type="ECO:0000256" key="2">
    <source>
        <dbReference type="ARBA" id="ARBA00004726"/>
    </source>
</evidence>
<comment type="function">
    <text evidence="1">Catalyzes the phosphorylation of riboflavin to FMN followed by the adenylation of FMN to FAD.</text>
</comment>
<dbReference type="InterPro" id="IPR015865">
    <property type="entry name" value="Riboflavin_kinase_bac/euk"/>
</dbReference>
<keyword evidence="18" id="KW-1185">Reference proteome</keyword>
<comment type="pathway">
    <text evidence="3 15">Cofactor biosynthesis; FMN biosynthesis; FMN from riboflavin (ATP route): step 1/1.</text>
</comment>
<dbReference type="InterPro" id="IPR023465">
    <property type="entry name" value="Riboflavin_kinase_dom_sf"/>
</dbReference>
<evidence type="ECO:0000256" key="1">
    <source>
        <dbReference type="ARBA" id="ARBA00002121"/>
    </source>
</evidence>
<sequence>MELVRGIHNLTPAHRGCVLTIGNFDGVHRGHAAVIQRLVTVARQFDVPATVMLFEPQPQEFFMGARAPARLNLLRDKLARLAALGVDRVLCVRFDQAFAGQQPDHFVEQLLVAQLGIRYLVVGDDFCFGKDRRGDFALLQSAGERFGFAVQDTASLRLSDERISSTGIRNALAAGDLALVESMLGHPYCISGRVAHGDKLGRTLDFPTANILLKRQVVPVQGVYAVTVRTEDGRQHGGVANVGRRPTLGGTQSRLEVHIFDFDADLYGQHLQVELVSWLREEQAFASLEALKAQIQADANQARNRLADANLFV</sequence>
<reference evidence="18" key="1">
    <citation type="submission" date="2016-11" db="EMBL/GenBank/DDBJ databases">
        <authorList>
            <person name="Varghese N."/>
            <person name="Submissions S."/>
        </authorList>
    </citation>
    <scope>NUCLEOTIDE SEQUENCE [LARGE SCALE GENOMIC DNA]</scope>
    <source>
        <strain evidence="18">DSM 16917</strain>
    </source>
</reference>
<dbReference type="AlphaFoldDB" id="A0A1M5VWW8"/>
<keyword evidence="12" id="KW-0511">Multifunctional enzyme</keyword>
<evidence type="ECO:0000256" key="5">
    <source>
        <dbReference type="ARBA" id="ARBA00022643"/>
    </source>
</evidence>
<dbReference type="NCBIfam" id="NF004162">
    <property type="entry name" value="PRK05627.1-5"/>
    <property type="match status" value="1"/>
</dbReference>
<dbReference type="FunFam" id="3.40.50.620:FF:000021">
    <property type="entry name" value="Riboflavin biosynthesis protein"/>
    <property type="match status" value="1"/>
</dbReference>
<dbReference type="SUPFAM" id="SSF52374">
    <property type="entry name" value="Nucleotidylyl transferase"/>
    <property type="match status" value="1"/>
</dbReference>
<evidence type="ECO:0000256" key="12">
    <source>
        <dbReference type="ARBA" id="ARBA00023268"/>
    </source>
</evidence>
<keyword evidence="5 15" id="KW-0288">FMN</keyword>
<dbReference type="Pfam" id="PF06574">
    <property type="entry name" value="FAD_syn"/>
    <property type="match status" value="1"/>
</dbReference>
<feature type="domain" description="Riboflavin kinase" evidence="16">
    <location>
        <begin position="183"/>
        <end position="307"/>
    </location>
</feature>
<dbReference type="SUPFAM" id="SSF82114">
    <property type="entry name" value="Riboflavin kinase-like"/>
    <property type="match status" value="1"/>
</dbReference>
<dbReference type="Pfam" id="PF01687">
    <property type="entry name" value="Flavokinase"/>
    <property type="match status" value="1"/>
</dbReference>
<comment type="catalytic activity">
    <reaction evidence="14 15">
        <text>FMN + ATP + H(+) = FAD + diphosphate</text>
        <dbReference type="Rhea" id="RHEA:17237"/>
        <dbReference type="ChEBI" id="CHEBI:15378"/>
        <dbReference type="ChEBI" id="CHEBI:30616"/>
        <dbReference type="ChEBI" id="CHEBI:33019"/>
        <dbReference type="ChEBI" id="CHEBI:57692"/>
        <dbReference type="ChEBI" id="CHEBI:58210"/>
        <dbReference type="EC" id="2.7.7.2"/>
    </reaction>
</comment>
<dbReference type="InterPro" id="IPR014729">
    <property type="entry name" value="Rossmann-like_a/b/a_fold"/>
</dbReference>
<dbReference type="UniPathway" id="UPA00277">
    <property type="reaction ID" value="UER00407"/>
</dbReference>
<keyword evidence="8 15" id="KW-0547">Nucleotide-binding</keyword>
<keyword evidence="11 15" id="KW-0067">ATP-binding</keyword>
<dbReference type="GO" id="GO:0003919">
    <property type="term" value="F:FMN adenylyltransferase activity"/>
    <property type="evidence" value="ECO:0007669"/>
    <property type="project" value="UniProtKB-UniRule"/>
</dbReference>
<evidence type="ECO:0000256" key="3">
    <source>
        <dbReference type="ARBA" id="ARBA00005201"/>
    </source>
</evidence>
<keyword evidence="10 15" id="KW-0274">FAD</keyword>
<dbReference type="InterPro" id="IPR023468">
    <property type="entry name" value="Riboflavin_kinase"/>
</dbReference>
<dbReference type="PIRSF" id="PIRSF004491">
    <property type="entry name" value="FAD_Synth"/>
    <property type="match status" value="1"/>
</dbReference>
<dbReference type="GO" id="GO:0008531">
    <property type="term" value="F:riboflavin kinase activity"/>
    <property type="evidence" value="ECO:0007669"/>
    <property type="project" value="UniProtKB-UniRule"/>
</dbReference>
<dbReference type="FunFam" id="2.40.30.30:FF:000003">
    <property type="entry name" value="Riboflavin biosynthesis protein"/>
    <property type="match status" value="1"/>
</dbReference>
<dbReference type="GO" id="GO:0009398">
    <property type="term" value="P:FMN biosynthetic process"/>
    <property type="evidence" value="ECO:0007669"/>
    <property type="project" value="UniProtKB-UniRule"/>
</dbReference>
<dbReference type="Gene3D" id="3.40.50.620">
    <property type="entry name" value="HUPs"/>
    <property type="match status" value="1"/>
</dbReference>
<evidence type="ECO:0000256" key="13">
    <source>
        <dbReference type="ARBA" id="ARBA00047880"/>
    </source>
</evidence>
<evidence type="ECO:0000256" key="8">
    <source>
        <dbReference type="ARBA" id="ARBA00022741"/>
    </source>
</evidence>
<evidence type="ECO:0000256" key="4">
    <source>
        <dbReference type="ARBA" id="ARBA00022630"/>
    </source>
</evidence>
<dbReference type="GO" id="GO:0006747">
    <property type="term" value="P:FAD biosynthetic process"/>
    <property type="evidence" value="ECO:0007669"/>
    <property type="project" value="UniProtKB-UniRule"/>
</dbReference>
<comment type="catalytic activity">
    <reaction evidence="13 15">
        <text>riboflavin + ATP = FMN + ADP + H(+)</text>
        <dbReference type="Rhea" id="RHEA:14357"/>
        <dbReference type="ChEBI" id="CHEBI:15378"/>
        <dbReference type="ChEBI" id="CHEBI:30616"/>
        <dbReference type="ChEBI" id="CHEBI:57986"/>
        <dbReference type="ChEBI" id="CHEBI:58210"/>
        <dbReference type="ChEBI" id="CHEBI:456216"/>
        <dbReference type="EC" id="2.7.1.26"/>
    </reaction>
</comment>
<dbReference type="InterPro" id="IPR015864">
    <property type="entry name" value="FAD_synthase"/>
</dbReference>
<protein>
    <recommendedName>
        <fullName evidence="15">Riboflavin biosynthesis protein</fullName>
    </recommendedName>
    <domain>
        <recommendedName>
            <fullName evidence="15">Riboflavin kinase</fullName>
            <ecNumber evidence="15">2.7.1.26</ecNumber>
        </recommendedName>
        <alternativeName>
            <fullName evidence="15">Flavokinase</fullName>
        </alternativeName>
    </domain>
    <domain>
        <recommendedName>
            <fullName evidence="15">FMN adenylyltransferase</fullName>
            <ecNumber evidence="15">2.7.7.2</ecNumber>
        </recommendedName>
        <alternativeName>
            <fullName evidence="15">FAD pyrophosphorylase</fullName>
        </alternativeName>
        <alternativeName>
            <fullName evidence="15">FAD synthase</fullName>
        </alternativeName>
    </domain>
</protein>
<keyword evidence="6 15" id="KW-0808">Transferase</keyword>
<dbReference type="Gene3D" id="2.40.30.30">
    <property type="entry name" value="Riboflavin kinase-like"/>
    <property type="match status" value="1"/>
</dbReference>
<dbReference type="EMBL" id="FQXG01000004">
    <property type="protein sequence ID" value="SHH79726.1"/>
    <property type="molecule type" value="Genomic_DNA"/>
</dbReference>
<dbReference type="EC" id="2.7.7.2" evidence="15"/>
<evidence type="ECO:0000313" key="18">
    <source>
        <dbReference type="Proteomes" id="UP000184268"/>
    </source>
</evidence>
<dbReference type="GO" id="GO:0005524">
    <property type="term" value="F:ATP binding"/>
    <property type="evidence" value="ECO:0007669"/>
    <property type="project" value="UniProtKB-UniRule"/>
</dbReference>
<dbReference type="EC" id="2.7.1.26" evidence="15"/>
<comment type="pathway">
    <text evidence="2 15">Cofactor biosynthesis; FAD biosynthesis; FAD from FMN: step 1/1.</text>
</comment>
<proteinExistence type="inferred from homology"/>
<dbReference type="SMART" id="SM00904">
    <property type="entry name" value="Flavokinase"/>
    <property type="match status" value="1"/>
</dbReference>
<accession>A0A1M5VWW8</accession>
<evidence type="ECO:0000256" key="9">
    <source>
        <dbReference type="ARBA" id="ARBA00022777"/>
    </source>
</evidence>
<dbReference type="OrthoDB" id="9803667at2"/>
<keyword evidence="4 15" id="KW-0285">Flavoprotein</keyword>
<dbReference type="Proteomes" id="UP000184268">
    <property type="component" value="Unassembled WGS sequence"/>
</dbReference>
<evidence type="ECO:0000256" key="10">
    <source>
        <dbReference type="ARBA" id="ARBA00022827"/>
    </source>
</evidence>
<dbReference type="NCBIfam" id="TIGR00083">
    <property type="entry name" value="ribF"/>
    <property type="match status" value="1"/>
</dbReference>
<dbReference type="RefSeq" id="WP_067664208.1">
    <property type="nucleotide sequence ID" value="NZ_FQXG01000004.1"/>
</dbReference>
<dbReference type="GO" id="GO:0009231">
    <property type="term" value="P:riboflavin biosynthetic process"/>
    <property type="evidence" value="ECO:0007669"/>
    <property type="project" value="InterPro"/>
</dbReference>
<keyword evidence="7 15" id="KW-0548">Nucleotidyltransferase</keyword>
<dbReference type="InterPro" id="IPR002606">
    <property type="entry name" value="Riboflavin_kinase_bac"/>
</dbReference>
<evidence type="ECO:0000256" key="14">
    <source>
        <dbReference type="ARBA" id="ARBA00049494"/>
    </source>
</evidence>
<dbReference type="NCBIfam" id="NF004160">
    <property type="entry name" value="PRK05627.1-3"/>
    <property type="match status" value="1"/>
</dbReference>
<organism evidence="17 18">
    <name type="scientific">Ferrimonas marina</name>
    <dbReference type="NCBI Taxonomy" id="299255"/>
    <lineage>
        <taxon>Bacteria</taxon>
        <taxon>Pseudomonadati</taxon>
        <taxon>Pseudomonadota</taxon>
        <taxon>Gammaproteobacteria</taxon>
        <taxon>Alteromonadales</taxon>
        <taxon>Ferrimonadaceae</taxon>
        <taxon>Ferrimonas</taxon>
    </lineage>
</organism>
<keyword evidence="9 15" id="KW-0418">Kinase</keyword>
<dbReference type="NCBIfam" id="NF004159">
    <property type="entry name" value="PRK05627.1-2"/>
    <property type="match status" value="1"/>
</dbReference>
<gene>
    <name evidence="17" type="ORF">SAMN02745129_3039</name>
</gene>
<evidence type="ECO:0000256" key="6">
    <source>
        <dbReference type="ARBA" id="ARBA00022679"/>
    </source>
</evidence>
<comment type="similarity">
    <text evidence="15">Belongs to the ribF family.</text>
</comment>
<evidence type="ECO:0000256" key="11">
    <source>
        <dbReference type="ARBA" id="ARBA00022840"/>
    </source>
</evidence>
<dbReference type="PANTHER" id="PTHR22749">
    <property type="entry name" value="RIBOFLAVIN KINASE/FMN ADENYLYLTRANSFERASE"/>
    <property type="match status" value="1"/>
</dbReference>
<dbReference type="CDD" id="cd02064">
    <property type="entry name" value="FAD_synthetase_N"/>
    <property type="match status" value="1"/>
</dbReference>
<evidence type="ECO:0000256" key="15">
    <source>
        <dbReference type="PIRNR" id="PIRNR004491"/>
    </source>
</evidence>
<evidence type="ECO:0000256" key="7">
    <source>
        <dbReference type="ARBA" id="ARBA00022695"/>
    </source>
</evidence>
<dbReference type="NCBIfam" id="NF004163">
    <property type="entry name" value="PRK05627.1-6"/>
    <property type="match status" value="1"/>
</dbReference>
<dbReference type="UniPathway" id="UPA00276">
    <property type="reaction ID" value="UER00406"/>
</dbReference>
<dbReference type="STRING" id="299255.SAMN02745129_3039"/>
<name>A0A1M5VWW8_9GAMM</name>
<dbReference type="PANTHER" id="PTHR22749:SF6">
    <property type="entry name" value="RIBOFLAVIN KINASE"/>
    <property type="match status" value="1"/>
</dbReference>
<evidence type="ECO:0000313" key="17">
    <source>
        <dbReference type="EMBL" id="SHH79726.1"/>
    </source>
</evidence>